<organism evidence="1 2">
    <name type="scientific">Streptococcus suis</name>
    <dbReference type="NCBI Taxonomy" id="1307"/>
    <lineage>
        <taxon>Bacteria</taxon>
        <taxon>Bacillati</taxon>
        <taxon>Bacillota</taxon>
        <taxon>Bacilli</taxon>
        <taxon>Lactobacillales</taxon>
        <taxon>Streptococcaceae</taxon>
        <taxon>Streptococcus</taxon>
    </lineage>
</organism>
<accession>A0A9X4MRX4</accession>
<dbReference type="Proteomes" id="UP001152875">
    <property type="component" value="Unassembled WGS sequence"/>
</dbReference>
<dbReference type="EMBL" id="JANFMP010000001">
    <property type="protein sequence ID" value="MDG4525891.1"/>
    <property type="molecule type" value="Genomic_DNA"/>
</dbReference>
<proteinExistence type="predicted"/>
<comment type="caution">
    <text evidence="1">The sequence shown here is derived from an EMBL/GenBank/DDBJ whole genome shotgun (WGS) entry which is preliminary data.</text>
</comment>
<reference evidence="1" key="1">
    <citation type="submission" date="2022-07" db="EMBL/GenBank/DDBJ databases">
        <title>Whole Genome Sequencing of Streptococcus suis.</title>
        <authorList>
            <person name="Dai X."/>
            <person name="Huang J."/>
            <person name="Wang L."/>
        </authorList>
    </citation>
    <scope>NUCLEOTIDE SEQUENCE</scope>
    <source>
        <strain evidence="1">XNB2</strain>
    </source>
</reference>
<protein>
    <submittedName>
        <fullName evidence="1">Uncharacterized protein</fullName>
    </submittedName>
</protein>
<dbReference type="RefSeq" id="WP_277944216.1">
    <property type="nucleotide sequence ID" value="NZ_JANFMO010000001.1"/>
</dbReference>
<evidence type="ECO:0000313" key="2">
    <source>
        <dbReference type="Proteomes" id="UP001152875"/>
    </source>
</evidence>
<evidence type="ECO:0000313" key="1">
    <source>
        <dbReference type="EMBL" id="MDG4525891.1"/>
    </source>
</evidence>
<dbReference type="AlphaFoldDB" id="A0A9X4MRX4"/>
<name>A0A9X4MRX4_STRSU</name>
<sequence length="85" mass="9870">MTADIVQYIPKYDICHECHKKEATKLCDFVLGESRVTFFRNYSQFKEQKTGIITCDNPLCDSCSNRFHSMDLCKNHFKKITGGIK</sequence>
<gene>
    <name evidence="1" type="ORF">NOL13_00460</name>
</gene>